<name>A0A2T5MBN5_9GAMM</name>
<keyword evidence="5" id="KW-1185">Reference proteome</keyword>
<dbReference type="SUPFAM" id="SSF53474">
    <property type="entry name" value="alpha/beta-Hydrolases"/>
    <property type="match status" value="1"/>
</dbReference>
<keyword evidence="2" id="KW-0732">Signal</keyword>
<evidence type="ECO:0000259" key="3">
    <source>
        <dbReference type="Pfam" id="PF00326"/>
    </source>
</evidence>
<proteinExistence type="predicted"/>
<dbReference type="Proteomes" id="UP000244248">
    <property type="component" value="Unassembled WGS sequence"/>
</dbReference>
<feature type="chain" id="PRO_5015760682" evidence="2">
    <location>
        <begin position="25"/>
        <end position="649"/>
    </location>
</feature>
<dbReference type="InterPro" id="IPR029058">
    <property type="entry name" value="AB_hydrolase_fold"/>
</dbReference>
<evidence type="ECO:0000313" key="5">
    <source>
        <dbReference type="Proteomes" id="UP000244248"/>
    </source>
</evidence>
<sequence>MNRSTVTSIAILFSCCGLFCSAYAAPPIEAYGHLPSVDLMRLSPSGERYTFVAVLGESRTLAVVGTDDKAIYVTKVGDTKLRDIQWADENHVLATTSSTYKQPLDFVRAYELATVINIRPDHHASSAIFDKSRSVARAVFGYFGAARSEGSVYGYFGGITFSRNSLTGDYFFERGYRDLYRVDLDSGKPGILAKGGEHDHQWVVAADGSVVAHSEYYETSGEWRLYAGKNRDKLLLSRISPTDDIDLVGQGRSVGTVLVVDNSGVEDVALEVSIADGKQEPLFDSFSTNRFLFDPMSGLLIGAITEQEPGAHFFDAKLQARYNGARKAFPAYQIRLESYSSNLDRLIVLTEGADDSGTYWMVDIATGKAREIGHPYPEIRRKDVGPVRTVNYSAADGTPIEGILTLPPGRVLKKLPLVVMPHGGPIGIRDRVGFDWQAQAFASAGYAVLQPNYRGSSGYDRAFRQAGFGQWGGKMLSDISAGIAPLALQGIIDPRRVCIVGGSYGGYAALAGVTLQKGIYRCAVSVAGVSDMPAMFRYDSLDRGVRSSAIRYLRAATGADKEGDDVLRVISPATFAKQADAPILLIHGKDDTVVPISQSQTMASALKSANKQFEFVVMKGEDHHLSREETRITMLKAAVDFVKRFNPPD</sequence>
<evidence type="ECO:0000256" key="2">
    <source>
        <dbReference type="SAM" id="SignalP"/>
    </source>
</evidence>
<dbReference type="PANTHER" id="PTHR42776:SF27">
    <property type="entry name" value="DIPEPTIDYL PEPTIDASE FAMILY MEMBER 6"/>
    <property type="match status" value="1"/>
</dbReference>
<protein>
    <submittedName>
        <fullName evidence="4">S9 family peptidase</fullName>
    </submittedName>
</protein>
<dbReference type="AlphaFoldDB" id="A0A2T5MBN5"/>
<accession>A0A2T5MBN5</accession>
<dbReference type="SUPFAM" id="SSF82171">
    <property type="entry name" value="DPP6 N-terminal domain-like"/>
    <property type="match status" value="1"/>
</dbReference>
<dbReference type="InterPro" id="IPR001375">
    <property type="entry name" value="Peptidase_S9_cat"/>
</dbReference>
<dbReference type="Pfam" id="PF00326">
    <property type="entry name" value="Peptidase_S9"/>
    <property type="match status" value="1"/>
</dbReference>
<dbReference type="RefSeq" id="WP_107941675.1">
    <property type="nucleotide sequence ID" value="NZ_QANS01000008.1"/>
</dbReference>
<dbReference type="Gene3D" id="3.40.50.1820">
    <property type="entry name" value="alpha/beta hydrolase"/>
    <property type="match status" value="1"/>
</dbReference>
<feature type="signal peptide" evidence="2">
    <location>
        <begin position="1"/>
        <end position="24"/>
    </location>
</feature>
<evidence type="ECO:0000313" key="4">
    <source>
        <dbReference type="EMBL" id="PTU29142.1"/>
    </source>
</evidence>
<evidence type="ECO:0000256" key="1">
    <source>
        <dbReference type="ARBA" id="ARBA00022801"/>
    </source>
</evidence>
<dbReference type="GO" id="GO:0006508">
    <property type="term" value="P:proteolysis"/>
    <property type="evidence" value="ECO:0007669"/>
    <property type="project" value="InterPro"/>
</dbReference>
<dbReference type="OrthoDB" id="4269629at2"/>
<dbReference type="PROSITE" id="PS51257">
    <property type="entry name" value="PROKAR_LIPOPROTEIN"/>
    <property type="match status" value="1"/>
</dbReference>
<organism evidence="4 5">
    <name type="scientific">Stenotrophobium rhamnosiphilum</name>
    <dbReference type="NCBI Taxonomy" id="2029166"/>
    <lineage>
        <taxon>Bacteria</taxon>
        <taxon>Pseudomonadati</taxon>
        <taxon>Pseudomonadota</taxon>
        <taxon>Gammaproteobacteria</taxon>
        <taxon>Nevskiales</taxon>
        <taxon>Nevskiaceae</taxon>
        <taxon>Stenotrophobium</taxon>
    </lineage>
</organism>
<comment type="caution">
    <text evidence="4">The sequence shown here is derived from an EMBL/GenBank/DDBJ whole genome shotgun (WGS) entry which is preliminary data.</text>
</comment>
<keyword evidence="1" id="KW-0378">Hydrolase</keyword>
<dbReference type="PANTHER" id="PTHR42776">
    <property type="entry name" value="SERINE PEPTIDASE S9 FAMILY MEMBER"/>
    <property type="match status" value="1"/>
</dbReference>
<dbReference type="EMBL" id="QANS01000008">
    <property type="protein sequence ID" value="PTU29142.1"/>
    <property type="molecule type" value="Genomic_DNA"/>
</dbReference>
<reference evidence="4 5" key="1">
    <citation type="submission" date="2018-04" db="EMBL/GenBank/DDBJ databases">
        <title>Novel species isolated from glacier.</title>
        <authorList>
            <person name="Liu Q."/>
            <person name="Xin Y.-H."/>
        </authorList>
    </citation>
    <scope>NUCLEOTIDE SEQUENCE [LARGE SCALE GENOMIC DNA]</scope>
    <source>
        <strain evidence="4 5">GT1R17</strain>
    </source>
</reference>
<feature type="domain" description="Peptidase S9 prolyl oligopeptidase catalytic" evidence="3">
    <location>
        <begin position="434"/>
        <end position="644"/>
    </location>
</feature>
<gene>
    <name evidence="4" type="ORF">CJD38_17490</name>
</gene>
<dbReference type="GO" id="GO:0004252">
    <property type="term" value="F:serine-type endopeptidase activity"/>
    <property type="evidence" value="ECO:0007669"/>
    <property type="project" value="TreeGrafter"/>
</dbReference>